<comment type="caution">
    <text evidence="1">The sequence shown here is derived from an EMBL/GenBank/DDBJ whole genome shotgun (WGS) entry which is preliminary data.</text>
</comment>
<keyword evidence="2" id="KW-1185">Reference proteome</keyword>
<evidence type="ECO:0000313" key="2">
    <source>
        <dbReference type="Proteomes" id="UP001418222"/>
    </source>
</evidence>
<dbReference type="Gene3D" id="3.30.310.130">
    <property type="entry name" value="Ubiquitin-related"/>
    <property type="match status" value="1"/>
</dbReference>
<evidence type="ECO:0000313" key="1">
    <source>
        <dbReference type="EMBL" id="KAK8916777.1"/>
    </source>
</evidence>
<gene>
    <name evidence="1" type="ORF">KSP39_PZI022359</name>
</gene>
<dbReference type="SUPFAM" id="SSF54001">
    <property type="entry name" value="Cysteine proteinases"/>
    <property type="match status" value="1"/>
</dbReference>
<proteinExistence type="predicted"/>
<dbReference type="AlphaFoldDB" id="A0AAP0AW20"/>
<organism evidence="1 2">
    <name type="scientific">Platanthera zijinensis</name>
    <dbReference type="NCBI Taxonomy" id="2320716"/>
    <lineage>
        <taxon>Eukaryota</taxon>
        <taxon>Viridiplantae</taxon>
        <taxon>Streptophyta</taxon>
        <taxon>Embryophyta</taxon>
        <taxon>Tracheophyta</taxon>
        <taxon>Spermatophyta</taxon>
        <taxon>Magnoliopsida</taxon>
        <taxon>Liliopsida</taxon>
        <taxon>Asparagales</taxon>
        <taxon>Orchidaceae</taxon>
        <taxon>Orchidoideae</taxon>
        <taxon>Orchideae</taxon>
        <taxon>Orchidinae</taxon>
        <taxon>Platanthera</taxon>
    </lineage>
</organism>
<name>A0AAP0AW20_9ASPA</name>
<dbReference type="InterPro" id="IPR038765">
    <property type="entry name" value="Papain-like_cys_pep_sf"/>
</dbReference>
<dbReference type="EMBL" id="JBBWWQ010000020">
    <property type="protein sequence ID" value="KAK8916777.1"/>
    <property type="molecule type" value="Genomic_DNA"/>
</dbReference>
<reference evidence="1 2" key="1">
    <citation type="journal article" date="2022" name="Nat. Plants">
        <title>Genomes of leafy and leafless Platanthera orchids illuminate the evolution of mycoheterotrophy.</title>
        <authorList>
            <person name="Li M.H."/>
            <person name="Liu K.W."/>
            <person name="Li Z."/>
            <person name="Lu H.C."/>
            <person name="Ye Q.L."/>
            <person name="Zhang D."/>
            <person name="Wang J.Y."/>
            <person name="Li Y.F."/>
            <person name="Zhong Z.M."/>
            <person name="Liu X."/>
            <person name="Yu X."/>
            <person name="Liu D.K."/>
            <person name="Tu X.D."/>
            <person name="Liu B."/>
            <person name="Hao Y."/>
            <person name="Liao X.Y."/>
            <person name="Jiang Y.T."/>
            <person name="Sun W.H."/>
            <person name="Chen J."/>
            <person name="Chen Y.Q."/>
            <person name="Ai Y."/>
            <person name="Zhai J.W."/>
            <person name="Wu S.S."/>
            <person name="Zhou Z."/>
            <person name="Hsiao Y.Y."/>
            <person name="Wu W.L."/>
            <person name="Chen Y.Y."/>
            <person name="Lin Y.F."/>
            <person name="Hsu J.L."/>
            <person name="Li C.Y."/>
            <person name="Wang Z.W."/>
            <person name="Zhao X."/>
            <person name="Zhong W.Y."/>
            <person name="Ma X.K."/>
            <person name="Ma L."/>
            <person name="Huang J."/>
            <person name="Chen G.Z."/>
            <person name="Huang M.Z."/>
            <person name="Huang L."/>
            <person name="Peng D.H."/>
            <person name="Luo Y.B."/>
            <person name="Zou S.Q."/>
            <person name="Chen S.P."/>
            <person name="Lan S."/>
            <person name="Tsai W.C."/>
            <person name="Van de Peer Y."/>
            <person name="Liu Z.J."/>
        </authorList>
    </citation>
    <scope>NUCLEOTIDE SEQUENCE [LARGE SCALE GENOMIC DNA]</scope>
    <source>
        <strain evidence="1">Lor287</strain>
    </source>
</reference>
<sequence length="321" mass="35519">MRGSLTHADDLECHGGVSNELRGTVPALCGSNYWPADFIEGGSSASAMKTSMLTRFVIQGFTEKFPESTGCMAVCACTCDVLFIHYIACFANKCREGALPPRFGVLRSRAANSGPKPKLLSRLSKALGKELYRPGLGGLYLQVLRSRAANSGPKPKLLSRLSKALGIYLFESCVAGLRARAHTCLLPQSDSNFYRGHSFPDLGSDAAMEDPRSPVMPGSKYLSYHWAVSTFVANTRPLLDVISDESNHVLWEENVFPLFSMSTLLQNIPYCHWTLLVCRLKEKYREFYDSLKGGRHRSNLPNLVRTLYEEASKALPKVIIN</sequence>
<protein>
    <submittedName>
        <fullName evidence="1">Uncharacterized protein</fullName>
    </submittedName>
</protein>
<accession>A0AAP0AW20</accession>
<dbReference type="Proteomes" id="UP001418222">
    <property type="component" value="Unassembled WGS sequence"/>
</dbReference>